<dbReference type="Proteomes" id="UP000492821">
    <property type="component" value="Unassembled WGS sequence"/>
</dbReference>
<dbReference type="WBParaSite" id="Pan_g22751.t1">
    <property type="protein sequence ID" value="Pan_g22751.t1"/>
    <property type="gene ID" value="Pan_g22751"/>
</dbReference>
<evidence type="ECO:0000313" key="3">
    <source>
        <dbReference type="WBParaSite" id="Pan_g22751.t1"/>
    </source>
</evidence>
<feature type="transmembrane region" description="Helical" evidence="1">
    <location>
        <begin position="167"/>
        <end position="187"/>
    </location>
</feature>
<evidence type="ECO:0000256" key="1">
    <source>
        <dbReference type="SAM" id="Phobius"/>
    </source>
</evidence>
<reference evidence="2" key="1">
    <citation type="journal article" date="2013" name="Genetics">
        <title>The draft genome and transcriptome of Panagrellus redivivus are shaped by the harsh demands of a free-living lifestyle.</title>
        <authorList>
            <person name="Srinivasan J."/>
            <person name="Dillman A.R."/>
            <person name="Macchietto M.G."/>
            <person name="Heikkinen L."/>
            <person name="Lakso M."/>
            <person name="Fracchia K.M."/>
            <person name="Antoshechkin I."/>
            <person name="Mortazavi A."/>
            <person name="Wong G."/>
            <person name="Sternberg P.W."/>
        </authorList>
    </citation>
    <scope>NUCLEOTIDE SEQUENCE [LARGE SCALE GENOMIC DNA]</scope>
    <source>
        <strain evidence="2">MT8872</strain>
    </source>
</reference>
<accession>A0A7E4ZX72</accession>
<name>A0A7E4ZX72_PANRE</name>
<evidence type="ECO:0000313" key="2">
    <source>
        <dbReference type="Proteomes" id="UP000492821"/>
    </source>
</evidence>
<dbReference type="AlphaFoldDB" id="A0A7E4ZX72"/>
<proteinExistence type="predicted"/>
<reference evidence="3" key="2">
    <citation type="submission" date="2020-10" db="UniProtKB">
        <authorList>
            <consortium name="WormBaseParasite"/>
        </authorList>
    </citation>
    <scope>IDENTIFICATION</scope>
</reference>
<keyword evidence="1" id="KW-0812">Transmembrane</keyword>
<keyword evidence="2" id="KW-1185">Reference proteome</keyword>
<feature type="transmembrane region" description="Helical" evidence="1">
    <location>
        <begin position="76"/>
        <end position="94"/>
    </location>
</feature>
<keyword evidence="1" id="KW-1133">Transmembrane helix</keyword>
<sequence>MTFSILMTMNPTTTETVSNATTSFGYILDLFNSSKCDHLVCHYGFAVIEFSAIICLLFVVFSRVAGFMNATYGQKAFMVTSAAMFVFLVKVHTLTNFPNFLILLLASIGVAGLAFVFGTTLYLALKEMYEMRSLIQVGWRLVLCAFVGFGMYFSAKHDATMLEQGVILGSLLGTAVVIWLVYAKLYYDLNDRTIWPFMHFRRREQANDPHHA</sequence>
<organism evidence="2 3">
    <name type="scientific">Panagrellus redivivus</name>
    <name type="common">Microworm</name>
    <dbReference type="NCBI Taxonomy" id="6233"/>
    <lineage>
        <taxon>Eukaryota</taxon>
        <taxon>Metazoa</taxon>
        <taxon>Ecdysozoa</taxon>
        <taxon>Nematoda</taxon>
        <taxon>Chromadorea</taxon>
        <taxon>Rhabditida</taxon>
        <taxon>Tylenchina</taxon>
        <taxon>Panagrolaimomorpha</taxon>
        <taxon>Panagrolaimoidea</taxon>
        <taxon>Panagrolaimidae</taxon>
        <taxon>Panagrellus</taxon>
    </lineage>
</organism>
<feature type="transmembrane region" description="Helical" evidence="1">
    <location>
        <begin position="137"/>
        <end position="155"/>
    </location>
</feature>
<keyword evidence="1" id="KW-0472">Membrane</keyword>
<feature type="transmembrane region" description="Helical" evidence="1">
    <location>
        <begin position="43"/>
        <end position="64"/>
    </location>
</feature>
<protein>
    <submittedName>
        <fullName evidence="3">7TMR-DISM_7TM domain-containing protein</fullName>
    </submittedName>
</protein>
<feature type="transmembrane region" description="Helical" evidence="1">
    <location>
        <begin position="100"/>
        <end position="125"/>
    </location>
</feature>